<evidence type="ECO:0000313" key="2">
    <source>
        <dbReference type="EMBL" id="OHT07138.1"/>
    </source>
</evidence>
<feature type="coiled-coil region" evidence="1">
    <location>
        <begin position="446"/>
        <end position="473"/>
    </location>
</feature>
<keyword evidence="3" id="KW-1185">Reference proteome</keyword>
<gene>
    <name evidence="2" type="ORF">TRFO_01242</name>
</gene>
<evidence type="ECO:0000313" key="3">
    <source>
        <dbReference type="Proteomes" id="UP000179807"/>
    </source>
</evidence>
<dbReference type="RefSeq" id="XP_068360274.1">
    <property type="nucleotide sequence ID" value="XM_068489989.1"/>
</dbReference>
<reference evidence="2" key="1">
    <citation type="submission" date="2016-10" db="EMBL/GenBank/DDBJ databases">
        <authorList>
            <person name="Benchimol M."/>
            <person name="Almeida L.G."/>
            <person name="Vasconcelos A.T."/>
            <person name="Perreira-Neves A."/>
            <person name="Rosa I.A."/>
            <person name="Tasca T."/>
            <person name="Bogo M.R."/>
            <person name="de Souza W."/>
        </authorList>
    </citation>
    <scope>NUCLEOTIDE SEQUENCE [LARGE SCALE GENOMIC DNA]</scope>
    <source>
        <strain evidence="2">K</strain>
    </source>
</reference>
<dbReference type="AlphaFoldDB" id="A0A1J4K839"/>
<evidence type="ECO:0000256" key="1">
    <source>
        <dbReference type="SAM" id="Coils"/>
    </source>
</evidence>
<name>A0A1J4K839_9EUKA</name>
<dbReference type="Proteomes" id="UP000179807">
    <property type="component" value="Unassembled WGS sequence"/>
</dbReference>
<dbReference type="InterPro" id="IPR036322">
    <property type="entry name" value="WD40_repeat_dom_sf"/>
</dbReference>
<organism evidence="2 3">
    <name type="scientific">Tritrichomonas foetus</name>
    <dbReference type="NCBI Taxonomy" id="1144522"/>
    <lineage>
        <taxon>Eukaryota</taxon>
        <taxon>Metamonada</taxon>
        <taxon>Parabasalia</taxon>
        <taxon>Tritrichomonadida</taxon>
        <taxon>Tritrichomonadidae</taxon>
        <taxon>Tritrichomonas</taxon>
    </lineage>
</organism>
<sequence length="484" mass="55706">MEIEKNNYLARDPSGKIMALLSGKRCIRIDPNNFDAIESIDTLDFNAQNQALKSDQMSILYNCNKSFFLIAEKQQPIQIYDSRNCSKVATVHETSFNVVKWSPYATNVLAVLTSSQKNEIKVYSLIPKLDSEKNNLPTDNLLKDQHECSIRAEGDQRITSFTWGEENNLWLKYSIFYASDKKKLSFVRPVLPKQYKFTTREFIRLSSTLNSEAEAIFSNEVKQYAASRVFTRTEQIKTDIPITEQKFIQEMTFSNNKLVCLTKEGDLVVYSINEIENYRNGDTYADPLSFFSTINKFQESTVFFSTHLNSNSPVNFFISDGIFIQQGNDLMRLFNESKLVTLAQFSNIRGACGPVLLLNNDELVKIGQYEDSLKKIEFDKVDKAELNKYIDEIDTSVIQKKLEQAKITAQAIHYKQCVNQKRNDEIKAHCNELENGDEIPEFNEKLENMKIKSEGMKRRLDDLLRKVNAKKSQENSNSNNEKPV</sequence>
<dbReference type="EMBL" id="MLAK01000704">
    <property type="protein sequence ID" value="OHT07138.1"/>
    <property type="molecule type" value="Genomic_DNA"/>
</dbReference>
<accession>A0A1J4K839</accession>
<proteinExistence type="predicted"/>
<protein>
    <submittedName>
        <fullName evidence="2">Uncharacterized protein</fullName>
    </submittedName>
</protein>
<comment type="caution">
    <text evidence="2">The sequence shown here is derived from an EMBL/GenBank/DDBJ whole genome shotgun (WGS) entry which is preliminary data.</text>
</comment>
<dbReference type="SUPFAM" id="SSF50978">
    <property type="entry name" value="WD40 repeat-like"/>
    <property type="match status" value="1"/>
</dbReference>
<dbReference type="GeneID" id="94824693"/>
<dbReference type="VEuPathDB" id="TrichDB:TRFO_01242"/>
<keyword evidence="1" id="KW-0175">Coiled coil</keyword>